<feature type="transmembrane region" description="Helical" evidence="1">
    <location>
        <begin position="138"/>
        <end position="164"/>
    </location>
</feature>
<feature type="transmembrane region" description="Helical" evidence="1">
    <location>
        <begin position="57"/>
        <end position="76"/>
    </location>
</feature>
<keyword evidence="1" id="KW-1133">Transmembrane helix</keyword>
<dbReference type="EMBL" id="MZGT01000041">
    <property type="protein sequence ID" value="OPJ60290.1"/>
    <property type="molecule type" value="Genomic_DNA"/>
</dbReference>
<accession>A0A1V4IKC8</accession>
<keyword evidence="1" id="KW-0472">Membrane</keyword>
<feature type="transmembrane region" description="Helical" evidence="1">
    <location>
        <begin position="20"/>
        <end position="37"/>
    </location>
</feature>
<dbReference type="STRING" id="225345.CLCHR_30550"/>
<dbReference type="AlphaFoldDB" id="A0A1V4IKC8"/>
<name>A0A1V4IKC8_9CLOT</name>
<sequence length="241" mass="28015">MMKYVLAEIFKYRKAKIRFCTIVLFIPIVISFIIYGFNEKYNYLIIWEDYFNVILNFLNDIVAPIVYGIISAYIFGHEYETKTMNVMFTYPINRMKLLISKLACIFYIIASTLILAFFTSLILGLLIKHESLTMDFLIYYFVSFLKMIIFHFMLVCITCAVAIYTKSVLPSIIFVISATFVNLVVVNTHLSAFYPWSAPVLLSPHEGVGRTYIPYTLNMISLVVIFLIGLTISIRKYKYVE</sequence>
<feature type="transmembrane region" description="Helical" evidence="1">
    <location>
        <begin position="171"/>
        <end position="192"/>
    </location>
</feature>
<keyword evidence="3" id="KW-1185">Reference proteome</keyword>
<dbReference type="Pfam" id="PF12730">
    <property type="entry name" value="ABC2_membrane_4"/>
    <property type="match status" value="1"/>
</dbReference>
<feature type="transmembrane region" description="Helical" evidence="1">
    <location>
        <begin position="212"/>
        <end position="234"/>
    </location>
</feature>
<protein>
    <submittedName>
        <fullName evidence="2">ABC-2 family transporter protein</fullName>
    </submittedName>
</protein>
<feature type="transmembrane region" description="Helical" evidence="1">
    <location>
        <begin position="97"/>
        <end position="126"/>
    </location>
</feature>
<gene>
    <name evidence="2" type="ORF">CLCHR_30550</name>
</gene>
<organism evidence="2 3">
    <name type="scientific">Clostridium chromiireducens</name>
    <dbReference type="NCBI Taxonomy" id="225345"/>
    <lineage>
        <taxon>Bacteria</taxon>
        <taxon>Bacillati</taxon>
        <taxon>Bacillota</taxon>
        <taxon>Clostridia</taxon>
        <taxon>Eubacteriales</taxon>
        <taxon>Clostridiaceae</taxon>
        <taxon>Clostridium</taxon>
    </lineage>
</organism>
<dbReference type="OrthoDB" id="4336274at2"/>
<reference evidence="2 3" key="1">
    <citation type="submission" date="2017-03" db="EMBL/GenBank/DDBJ databases">
        <title>Genome sequence of Clostridium chromiireducens DSM 23318.</title>
        <authorList>
            <person name="Poehlein A."/>
            <person name="Daniel R."/>
        </authorList>
    </citation>
    <scope>NUCLEOTIDE SEQUENCE [LARGE SCALE GENOMIC DNA]</scope>
    <source>
        <strain evidence="2 3">DSM 23318</strain>
    </source>
</reference>
<evidence type="ECO:0000256" key="1">
    <source>
        <dbReference type="SAM" id="Phobius"/>
    </source>
</evidence>
<evidence type="ECO:0000313" key="2">
    <source>
        <dbReference type="EMBL" id="OPJ60290.1"/>
    </source>
</evidence>
<keyword evidence="1" id="KW-0812">Transmembrane</keyword>
<dbReference type="Proteomes" id="UP000191056">
    <property type="component" value="Unassembled WGS sequence"/>
</dbReference>
<proteinExistence type="predicted"/>
<dbReference type="RefSeq" id="WP_079440672.1">
    <property type="nucleotide sequence ID" value="NZ_JBLZIA010000013.1"/>
</dbReference>
<evidence type="ECO:0000313" key="3">
    <source>
        <dbReference type="Proteomes" id="UP000191056"/>
    </source>
</evidence>
<comment type="caution">
    <text evidence="2">The sequence shown here is derived from an EMBL/GenBank/DDBJ whole genome shotgun (WGS) entry which is preliminary data.</text>
</comment>